<dbReference type="AlphaFoldDB" id="A0A4V6DCQ4"/>
<evidence type="ECO:0000313" key="2">
    <source>
        <dbReference type="EMBL" id="TKW38466.1"/>
    </source>
</evidence>
<evidence type="ECO:0000256" key="1">
    <source>
        <dbReference type="SAM" id="MobiDB-lite"/>
    </source>
</evidence>
<name>A0A4V6DCQ4_SETVI</name>
<dbReference type="Proteomes" id="UP000298652">
    <property type="component" value="Chromosome 1"/>
</dbReference>
<dbReference type="EMBL" id="CM016552">
    <property type="protein sequence ID" value="TKW38466.1"/>
    <property type="molecule type" value="Genomic_DNA"/>
</dbReference>
<keyword evidence="3" id="KW-1185">Reference proteome</keyword>
<feature type="region of interest" description="Disordered" evidence="1">
    <location>
        <begin position="18"/>
        <end position="75"/>
    </location>
</feature>
<feature type="compositionally biased region" description="Basic residues" evidence="1">
    <location>
        <begin position="39"/>
        <end position="52"/>
    </location>
</feature>
<dbReference type="Gramene" id="TKW38466">
    <property type="protein sequence ID" value="TKW38466"/>
    <property type="gene ID" value="SEVIR_1G116150v2"/>
</dbReference>
<organism evidence="2 3">
    <name type="scientific">Setaria viridis</name>
    <name type="common">Green bristlegrass</name>
    <name type="synonym">Setaria italica subsp. viridis</name>
    <dbReference type="NCBI Taxonomy" id="4556"/>
    <lineage>
        <taxon>Eukaryota</taxon>
        <taxon>Viridiplantae</taxon>
        <taxon>Streptophyta</taxon>
        <taxon>Embryophyta</taxon>
        <taxon>Tracheophyta</taxon>
        <taxon>Spermatophyta</taxon>
        <taxon>Magnoliopsida</taxon>
        <taxon>Liliopsida</taxon>
        <taxon>Poales</taxon>
        <taxon>Poaceae</taxon>
        <taxon>PACMAD clade</taxon>
        <taxon>Panicoideae</taxon>
        <taxon>Panicodae</taxon>
        <taxon>Paniceae</taxon>
        <taxon>Cenchrinae</taxon>
        <taxon>Setaria</taxon>
    </lineage>
</organism>
<proteinExistence type="predicted"/>
<protein>
    <submittedName>
        <fullName evidence="2">Uncharacterized protein</fullName>
    </submittedName>
</protein>
<evidence type="ECO:0000313" key="3">
    <source>
        <dbReference type="Proteomes" id="UP000298652"/>
    </source>
</evidence>
<gene>
    <name evidence="2" type="ORF">SEVIR_1G116150v2</name>
</gene>
<sequence length="75" mass="8318">MLGHTCLTVGPTCRQCRFGGRNEARRGSRGGTGSEARKARTRRPMPRARQRAWRYASGSGEPCWSRSGGRPRGRT</sequence>
<accession>A0A4V6DCQ4</accession>
<reference evidence="2" key="1">
    <citation type="submission" date="2019-03" db="EMBL/GenBank/DDBJ databases">
        <title>WGS assembly of Setaria viridis.</title>
        <authorList>
            <person name="Huang P."/>
            <person name="Jenkins J."/>
            <person name="Grimwood J."/>
            <person name="Barry K."/>
            <person name="Healey A."/>
            <person name="Mamidi S."/>
            <person name="Sreedasyam A."/>
            <person name="Shu S."/>
            <person name="Feldman M."/>
            <person name="Wu J."/>
            <person name="Yu Y."/>
            <person name="Chen C."/>
            <person name="Johnson J."/>
            <person name="Rokhsar D."/>
            <person name="Baxter I."/>
            <person name="Schmutz J."/>
            <person name="Brutnell T."/>
            <person name="Kellogg E."/>
        </authorList>
    </citation>
    <scope>NUCLEOTIDE SEQUENCE [LARGE SCALE GENOMIC DNA]</scope>
</reference>